<dbReference type="PANTHER" id="PTHR37542">
    <property type="entry name" value="HELO DOMAIN-CONTAINING PROTEIN-RELATED"/>
    <property type="match status" value="1"/>
</dbReference>
<proteinExistence type="predicted"/>
<dbReference type="EMBL" id="JBHGVX010000001">
    <property type="protein sequence ID" value="KAL1801568.1"/>
    <property type="molecule type" value="Genomic_DNA"/>
</dbReference>
<dbReference type="PANTHER" id="PTHR37542:SF3">
    <property type="entry name" value="PRION-INHIBITION AND PROPAGATION HELO DOMAIN-CONTAINING PROTEIN"/>
    <property type="match status" value="1"/>
</dbReference>
<dbReference type="Gene3D" id="1.20.120.1020">
    <property type="entry name" value="Prion-inhibition and propagation, HeLo domain"/>
    <property type="match status" value="1"/>
</dbReference>
<feature type="domain" description="Prion-inhibition and propagation HeLo" evidence="1">
    <location>
        <begin position="5"/>
        <end position="198"/>
    </location>
</feature>
<comment type="caution">
    <text evidence="2">The sequence shown here is derived from an EMBL/GenBank/DDBJ whole genome shotgun (WGS) entry which is preliminary data.</text>
</comment>
<protein>
    <recommendedName>
        <fullName evidence="1">Prion-inhibition and propagation HeLo domain-containing protein</fullName>
    </recommendedName>
</protein>
<accession>A0ABR3UZL8</accession>
<dbReference type="RefSeq" id="XP_069312152.1">
    <property type="nucleotide sequence ID" value="XM_069447254.1"/>
</dbReference>
<evidence type="ECO:0000313" key="3">
    <source>
        <dbReference type="Proteomes" id="UP001578633"/>
    </source>
</evidence>
<dbReference type="Pfam" id="PF14479">
    <property type="entry name" value="HeLo"/>
    <property type="match status" value="1"/>
</dbReference>
<dbReference type="InterPro" id="IPR029498">
    <property type="entry name" value="HeLo_dom"/>
</dbReference>
<sequence>MEPAGLAVGIVALASLFNNAVDCFEYVRLGRAFGVNFQTSSLKLGIARLRLSRWGESVGLAGDINSAQSIQQASGLLEDVAGAETLLSQIMVLFANAEGISKEYKSGSAGPDANLAILDVATDMGPSGQSLHAKMRALAIKRQNNTPLRQKARWALYEERSFKELIKDVTDLVDGLVRLFPAVREDQRRLCRAEASAIGSKDCFSALEEVTAQQDKDLNQALVEALLSREQQTPSFNNYNTKIGQQVGTLHQSGNPVFNF</sequence>
<keyword evidence="3" id="KW-1185">Reference proteome</keyword>
<organism evidence="2 3">
    <name type="scientific">Alternaria dauci</name>
    <dbReference type="NCBI Taxonomy" id="48095"/>
    <lineage>
        <taxon>Eukaryota</taxon>
        <taxon>Fungi</taxon>
        <taxon>Dikarya</taxon>
        <taxon>Ascomycota</taxon>
        <taxon>Pezizomycotina</taxon>
        <taxon>Dothideomycetes</taxon>
        <taxon>Pleosporomycetidae</taxon>
        <taxon>Pleosporales</taxon>
        <taxon>Pleosporineae</taxon>
        <taxon>Pleosporaceae</taxon>
        <taxon>Alternaria</taxon>
        <taxon>Alternaria sect. Porri</taxon>
    </lineage>
</organism>
<reference evidence="2 3" key="1">
    <citation type="submission" date="2024-09" db="EMBL/GenBank/DDBJ databases">
        <title>T2T genomes of carrot and Alternaria dauci and their utility for understanding host-pathogen interaction during carrot leaf blight disease.</title>
        <authorList>
            <person name="Liu W."/>
            <person name="Xu S."/>
            <person name="Ou C."/>
            <person name="Liu X."/>
            <person name="Zhuang F."/>
            <person name="Deng X.W."/>
        </authorList>
    </citation>
    <scope>NUCLEOTIDE SEQUENCE [LARGE SCALE GENOMIC DNA]</scope>
    <source>
        <strain evidence="2 3">A2016</strain>
    </source>
</reference>
<name>A0ABR3UZL8_9PLEO</name>
<dbReference type="InterPro" id="IPR038305">
    <property type="entry name" value="HeLo_sf"/>
</dbReference>
<dbReference type="GeneID" id="96082232"/>
<evidence type="ECO:0000259" key="1">
    <source>
        <dbReference type="Pfam" id="PF14479"/>
    </source>
</evidence>
<gene>
    <name evidence="2" type="ORF">ACET3X_001910</name>
</gene>
<dbReference type="Proteomes" id="UP001578633">
    <property type="component" value="Chromosome 1"/>
</dbReference>
<evidence type="ECO:0000313" key="2">
    <source>
        <dbReference type="EMBL" id="KAL1801568.1"/>
    </source>
</evidence>